<accession>A0A3N5CW68</accession>
<dbReference type="Gene3D" id="2.40.170.20">
    <property type="entry name" value="TonB-dependent receptor, beta-barrel domain"/>
    <property type="match status" value="2"/>
</dbReference>
<proteinExistence type="predicted"/>
<dbReference type="EMBL" id="RPFZ01000001">
    <property type="protein sequence ID" value="RPF70869.1"/>
    <property type="molecule type" value="Genomic_DNA"/>
</dbReference>
<organism evidence="6 7">
    <name type="scientific">Aurantiacibacter spongiae</name>
    <dbReference type="NCBI Taxonomy" id="2488860"/>
    <lineage>
        <taxon>Bacteria</taxon>
        <taxon>Pseudomonadati</taxon>
        <taxon>Pseudomonadota</taxon>
        <taxon>Alphaproteobacteria</taxon>
        <taxon>Sphingomonadales</taxon>
        <taxon>Erythrobacteraceae</taxon>
        <taxon>Aurantiacibacter</taxon>
    </lineage>
</organism>
<feature type="compositionally biased region" description="Gly residues" evidence="4">
    <location>
        <begin position="652"/>
        <end position="667"/>
    </location>
</feature>
<evidence type="ECO:0000256" key="4">
    <source>
        <dbReference type="SAM" id="MobiDB-lite"/>
    </source>
</evidence>
<dbReference type="Proteomes" id="UP000275232">
    <property type="component" value="Unassembled WGS sequence"/>
</dbReference>
<feature type="region of interest" description="Disordered" evidence="4">
    <location>
        <begin position="23"/>
        <end position="43"/>
    </location>
</feature>
<dbReference type="InterPro" id="IPR037066">
    <property type="entry name" value="Plug_dom_sf"/>
</dbReference>
<dbReference type="InterPro" id="IPR036942">
    <property type="entry name" value="Beta-barrel_TonB_sf"/>
</dbReference>
<sequence length="947" mass="101022">MSRISSTSLIAITLTLCAHPALAQDAPPPEQETPEDSAPPADDENVIVVYGARLLGEVETAEPPILELGEDDIAAYGAGSIGELLESLGPQVSSGRGRGGGGQPVFLVNGQRIASFRELRSYPPEAIEKVEVFNEEVAQRYGYSPDQRVVNFILKDDFSSQEIEVEYSQPFRGGYSRQEVEGTYLRIDGTDRLNINLDWNNSSLLTEAERGIVQTAANTPDIATDPDPARFRSLVADSAGVEATVNYSMGIGDSGDSLSLNATYERDDSLRLQGLDLVTLTGPDGIGVRRSFNPAFPLTFDASSDTYAAAATLNFGLGDWEMTGTLDLTRAISDSVIASRYDTADLEAAAMAGDLPPDADLADVIGGDFVRGFDRARTKTWTTNALVTARGNPIYLPAGDVSVTLDAGYRWNRIEGSDTRTDTGDTRFTRGRVSGGANVTVPLTSRDLEFGGFLGDLTLNLNAGLDEVSDFGTLYNWTLGLTWGLTDKLTLTVSSINSREAPTLSQLGSPTLVTPNVPVFDFVNNETVLAEVTSGGNGDLPAQKQGDFKASLVWDLPVFDRSNLNINYFDNHSDNVIAGFPLLTPAIEAAFPGRVTRAADGTLRALDNRFVSFAAQDQRSIQVGLNLSDSFGGADESEGEDQRGGGERRGGPRAGGPAGGAVGGGGEGRPDPARMAAMREQFCNTEPDILIERFNQALAAEAAGEEPPVGPDGEPLNIPPQLLERLKGEDGKVDPERFGAFRERICNAPQGQAQGEGGNRGGGRRGGGGGGGRGFGRFGGGNDDGPPEGRWFAGFDYTYAIDNTILIAPGVPVLDLLDGDALSGGSNPRHSASARAGVFYDGWGGFLFGRYTGASTISGTGLPGSTDLRFDDYATLNLRLFANLGERDSLVEKYGFLEGTRISFGIDNIFDTRQRVTDSNGETPLRYQPFLIDPTGRSFEIEFRKLF</sequence>
<evidence type="ECO:0000313" key="6">
    <source>
        <dbReference type="EMBL" id="RPF70869.1"/>
    </source>
</evidence>
<comment type="subcellular location">
    <subcellularLocation>
        <location evidence="1">Cell outer membrane</location>
    </subcellularLocation>
</comment>
<evidence type="ECO:0008006" key="8">
    <source>
        <dbReference type="Google" id="ProtNLM"/>
    </source>
</evidence>
<dbReference type="GO" id="GO:0009279">
    <property type="term" value="C:cell outer membrane"/>
    <property type="evidence" value="ECO:0007669"/>
    <property type="project" value="UniProtKB-SubCell"/>
</dbReference>
<dbReference type="SUPFAM" id="SSF56935">
    <property type="entry name" value="Porins"/>
    <property type="match status" value="2"/>
</dbReference>
<dbReference type="Gene3D" id="2.170.130.10">
    <property type="entry name" value="TonB-dependent receptor, plug domain"/>
    <property type="match status" value="1"/>
</dbReference>
<evidence type="ECO:0000313" key="7">
    <source>
        <dbReference type="Proteomes" id="UP000275232"/>
    </source>
</evidence>
<keyword evidence="7" id="KW-1185">Reference proteome</keyword>
<comment type="caution">
    <text evidence="6">The sequence shown here is derived from an EMBL/GenBank/DDBJ whole genome shotgun (WGS) entry which is preliminary data.</text>
</comment>
<keyword evidence="5" id="KW-0732">Signal</keyword>
<feature type="compositionally biased region" description="Gly residues" evidence="4">
    <location>
        <begin position="754"/>
        <end position="783"/>
    </location>
</feature>
<feature type="chain" id="PRO_5018114941" description="TonB-dependent receptor" evidence="5">
    <location>
        <begin position="24"/>
        <end position="947"/>
    </location>
</feature>
<keyword evidence="2" id="KW-0472">Membrane</keyword>
<protein>
    <recommendedName>
        <fullName evidence="8">TonB-dependent receptor</fullName>
    </recommendedName>
</protein>
<evidence type="ECO:0000256" key="3">
    <source>
        <dbReference type="ARBA" id="ARBA00023237"/>
    </source>
</evidence>
<feature type="region of interest" description="Disordered" evidence="4">
    <location>
        <begin position="748"/>
        <end position="783"/>
    </location>
</feature>
<dbReference type="OrthoDB" id="7224136at2"/>
<feature type="compositionally biased region" description="Basic and acidic residues" evidence="4">
    <location>
        <begin position="640"/>
        <end position="650"/>
    </location>
</feature>
<evidence type="ECO:0000256" key="5">
    <source>
        <dbReference type="SAM" id="SignalP"/>
    </source>
</evidence>
<gene>
    <name evidence="6" type="ORF">EG799_03955</name>
</gene>
<feature type="region of interest" description="Disordered" evidence="4">
    <location>
        <begin position="627"/>
        <end position="672"/>
    </location>
</feature>
<name>A0A3N5CW68_9SPHN</name>
<reference evidence="6 7" key="1">
    <citation type="submission" date="2018-11" db="EMBL/GenBank/DDBJ databases">
        <title>Erythrobacter spongiae sp. nov., isolated from a marine sponge.</title>
        <authorList>
            <person name="Zhuang L."/>
            <person name="Luo L."/>
        </authorList>
    </citation>
    <scope>NUCLEOTIDE SEQUENCE [LARGE SCALE GENOMIC DNA]</scope>
    <source>
        <strain evidence="6 7">HN-E23</strain>
    </source>
</reference>
<dbReference type="RefSeq" id="WP_123878757.1">
    <property type="nucleotide sequence ID" value="NZ_RPFZ01000001.1"/>
</dbReference>
<evidence type="ECO:0000256" key="1">
    <source>
        <dbReference type="ARBA" id="ARBA00004442"/>
    </source>
</evidence>
<dbReference type="AlphaFoldDB" id="A0A3N5CW68"/>
<keyword evidence="3" id="KW-0998">Cell outer membrane</keyword>
<dbReference type="PANTHER" id="PTHR47234">
    <property type="match status" value="1"/>
</dbReference>
<evidence type="ECO:0000256" key="2">
    <source>
        <dbReference type="ARBA" id="ARBA00023136"/>
    </source>
</evidence>
<dbReference type="PANTHER" id="PTHR47234:SF3">
    <property type="entry name" value="SECRETIN_TONB SHORT N-TERMINAL DOMAIN-CONTAINING PROTEIN"/>
    <property type="match status" value="1"/>
</dbReference>
<feature type="signal peptide" evidence="5">
    <location>
        <begin position="1"/>
        <end position="23"/>
    </location>
</feature>